<name>A0AAV9X4Q5_9PEZI</name>
<comment type="caution">
    <text evidence="2">The sequence shown here is derived from an EMBL/GenBank/DDBJ whole genome shotgun (WGS) entry which is preliminary data.</text>
</comment>
<dbReference type="Proteomes" id="UP001365542">
    <property type="component" value="Unassembled WGS sequence"/>
</dbReference>
<dbReference type="AlphaFoldDB" id="A0AAV9X4Q5"/>
<proteinExistence type="predicted"/>
<evidence type="ECO:0000256" key="1">
    <source>
        <dbReference type="SAM" id="MobiDB-lite"/>
    </source>
</evidence>
<feature type="region of interest" description="Disordered" evidence="1">
    <location>
        <begin position="111"/>
        <end position="132"/>
    </location>
</feature>
<dbReference type="EMBL" id="JAVHJO010000010">
    <property type="protein sequence ID" value="KAK6535628.1"/>
    <property type="molecule type" value="Genomic_DNA"/>
</dbReference>
<accession>A0AAV9X4Q5</accession>
<feature type="compositionally biased region" description="Basic and acidic residues" evidence="1">
    <location>
        <begin position="112"/>
        <end position="132"/>
    </location>
</feature>
<evidence type="ECO:0000313" key="2">
    <source>
        <dbReference type="EMBL" id="KAK6535628.1"/>
    </source>
</evidence>
<protein>
    <submittedName>
        <fullName evidence="2">Uncharacterized protein</fullName>
    </submittedName>
</protein>
<gene>
    <name evidence="2" type="ORF">TWF694_002083</name>
</gene>
<sequence>MLLSITRSARYNILSIGCNIYLPKLSYIFKPLIRHQTTEAKRDRIKASTIPKDASSTFIHEFERAKIPFTPAGIRILEQACTDFTHDEIFNPTSLDTYELYYLISAQVPENSDDKKPIKEDKNGKERSKSPRNFMRDRLARERYERYKVYLIWEALYHHSPMFRTLLEYEEAQQDTCTPIALIGTESLENCGVWMLLGHFYRWGMLERESVDGLPDPILYLKKGLEIV</sequence>
<keyword evidence="3" id="KW-1185">Reference proteome</keyword>
<evidence type="ECO:0000313" key="3">
    <source>
        <dbReference type="Proteomes" id="UP001365542"/>
    </source>
</evidence>
<reference evidence="2 3" key="1">
    <citation type="submission" date="2019-10" db="EMBL/GenBank/DDBJ databases">
        <authorList>
            <person name="Palmer J.M."/>
        </authorList>
    </citation>
    <scope>NUCLEOTIDE SEQUENCE [LARGE SCALE GENOMIC DNA]</scope>
    <source>
        <strain evidence="2 3">TWF694</strain>
    </source>
</reference>
<organism evidence="2 3">
    <name type="scientific">Orbilia ellipsospora</name>
    <dbReference type="NCBI Taxonomy" id="2528407"/>
    <lineage>
        <taxon>Eukaryota</taxon>
        <taxon>Fungi</taxon>
        <taxon>Dikarya</taxon>
        <taxon>Ascomycota</taxon>
        <taxon>Pezizomycotina</taxon>
        <taxon>Orbiliomycetes</taxon>
        <taxon>Orbiliales</taxon>
        <taxon>Orbiliaceae</taxon>
        <taxon>Orbilia</taxon>
    </lineage>
</organism>